<dbReference type="AlphaFoldDB" id="A0A238HE81"/>
<dbReference type="EMBL" id="FXUV01000013">
    <property type="protein sequence ID" value="SMQ12043.1"/>
    <property type="molecule type" value="Genomic_DNA"/>
</dbReference>
<evidence type="ECO:0000313" key="2">
    <source>
        <dbReference type="EMBL" id="SNB61975.1"/>
    </source>
</evidence>
<evidence type="ECO:0000313" key="1">
    <source>
        <dbReference type="EMBL" id="SMQ12043.1"/>
    </source>
</evidence>
<reference evidence="2 3" key="2">
    <citation type="submission" date="2017-06" db="EMBL/GenBank/DDBJ databases">
        <authorList>
            <person name="Kim H.J."/>
            <person name="Triplett B.A."/>
        </authorList>
    </citation>
    <scope>NUCLEOTIDE SEQUENCE [LARGE SCALE GENOMIC DNA]</scope>
    <source>
        <strain evidence="2">Kingella_eburonensis</strain>
    </source>
</reference>
<protein>
    <submittedName>
        <fullName evidence="1">Uncharacterized protein</fullName>
    </submittedName>
</protein>
<dbReference type="EMBL" id="FXUV02000015">
    <property type="protein sequence ID" value="SNB61975.1"/>
    <property type="molecule type" value="Genomic_DNA"/>
</dbReference>
<sequence>MRPTLSCDVAFCVTPNARTLSVPASWKLYLVENAGFSAHIKAGHPLSRDSAASAAIKDLVSYLPPDSL</sequence>
<name>A0A238HE81_9NEIS</name>
<keyword evidence="3" id="KW-1185">Reference proteome</keyword>
<gene>
    <name evidence="2" type="ORF">KEBURONENSIS_00944</name>
    <name evidence="1" type="ORF">KEBURONENSIS_01052</name>
</gene>
<accession>A0A238HE81</accession>
<dbReference type="STRING" id="1522312.GCA_900177895_00346"/>
<evidence type="ECO:0000313" key="3">
    <source>
        <dbReference type="Proteomes" id="UP000215450"/>
    </source>
</evidence>
<dbReference type="Proteomes" id="UP000215450">
    <property type="component" value="Unassembled WGS sequence"/>
</dbReference>
<organism evidence="1">
    <name type="scientific">Kingella negevensis</name>
    <dbReference type="NCBI Taxonomy" id="1522312"/>
    <lineage>
        <taxon>Bacteria</taxon>
        <taxon>Pseudomonadati</taxon>
        <taxon>Pseudomonadota</taxon>
        <taxon>Betaproteobacteria</taxon>
        <taxon>Neisseriales</taxon>
        <taxon>Neisseriaceae</taxon>
        <taxon>Kingella</taxon>
    </lineage>
</organism>
<reference evidence="1" key="1">
    <citation type="submission" date="2017-05" db="EMBL/GenBank/DDBJ databases">
        <authorList>
            <person name="Song R."/>
            <person name="Chenine A.L."/>
            <person name="Ruprecht R.M."/>
        </authorList>
    </citation>
    <scope>NUCLEOTIDE SEQUENCE</scope>
    <source>
        <strain evidence="1">Kingella_eburonensis</strain>
    </source>
</reference>
<proteinExistence type="predicted"/>